<gene>
    <name evidence="1" type="ORF">SDC9_166123</name>
</gene>
<accession>A0A645FYP0</accession>
<protein>
    <submittedName>
        <fullName evidence="1">Uncharacterized protein</fullName>
    </submittedName>
</protein>
<name>A0A645FYP0_9ZZZZ</name>
<evidence type="ECO:0000313" key="1">
    <source>
        <dbReference type="EMBL" id="MPN18760.1"/>
    </source>
</evidence>
<sequence length="157" mass="17658">MFPDHGDSPAPACKQGFRQFLATLEIVVCDNIAVDFFKEKTEQNERIFPLLKFLDQRIVVADRIRIQDQTGTMPDRTGDGPLFVVQISPVVKIQVQTASIPDRFVLHGFDGFLPDAAAGRENERQRLGVRLRIGRILLCGQHGSPVFYPADNLLVRQ</sequence>
<proteinExistence type="predicted"/>
<organism evidence="1">
    <name type="scientific">bioreactor metagenome</name>
    <dbReference type="NCBI Taxonomy" id="1076179"/>
    <lineage>
        <taxon>unclassified sequences</taxon>
        <taxon>metagenomes</taxon>
        <taxon>ecological metagenomes</taxon>
    </lineage>
</organism>
<comment type="caution">
    <text evidence="1">The sequence shown here is derived from an EMBL/GenBank/DDBJ whole genome shotgun (WGS) entry which is preliminary data.</text>
</comment>
<reference evidence="1" key="1">
    <citation type="submission" date="2019-08" db="EMBL/GenBank/DDBJ databases">
        <authorList>
            <person name="Kucharzyk K."/>
            <person name="Murdoch R.W."/>
            <person name="Higgins S."/>
            <person name="Loffler F."/>
        </authorList>
    </citation>
    <scope>NUCLEOTIDE SEQUENCE</scope>
</reference>
<dbReference type="EMBL" id="VSSQ01066166">
    <property type="protein sequence ID" value="MPN18760.1"/>
    <property type="molecule type" value="Genomic_DNA"/>
</dbReference>
<dbReference type="AlphaFoldDB" id="A0A645FYP0"/>